<name>A0A4R7SVE9_9ACTN</name>
<dbReference type="GO" id="GO:0030288">
    <property type="term" value="C:outer membrane-bounded periplasmic space"/>
    <property type="evidence" value="ECO:0007669"/>
    <property type="project" value="TreeGrafter"/>
</dbReference>
<gene>
    <name evidence="5" type="ORF">EV138_7471</name>
</gene>
<proteinExistence type="inferred from homology"/>
<protein>
    <submittedName>
        <fullName evidence="5">Amino acid ABC transporter substrate-binding protein (PAAT family)</fullName>
    </submittedName>
</protein>
<evidence type="ECO:0000256" key="2">
    <source>
        <dbReference type="ARBA" id="ARBA00022448"/>
    </source>
</evidence>
<comment type="caution">
    <text evidence="5">The sequence shown here is derived from an EMBL/GenBank/DDBJ whole genome shotgun (WGS) entry which is preliminary data.</text>
</comment>
<evidence type="ECO:0000313" key="6">
    <source>
        <dbReference type="Proteomes" id="UP000295151"/>
    </source>
</evidence>
<dbReference type="SMART" id="SM00062">
    <property type="entry name" value="PBPb"/>
    <property type="match status" value="1"/>
</dbReference>
<dbReference type="Proteomes" id="UP000295151">
    <property type="component" value="Unassembled WGS sequence"/>
</dbReference>
<dbReference type="PANTHER" id="PTHR30085">
    <property type="entry name" value="AMINO ACID ABC TRANSPORTER PERMEASE"/>
    <property type="match status" value="1"/>
</dbReference>
<comment type="similarity">
    <text evidence="1">Belongs to the bacterial solute-binding protein 3 family.</text>
</comment>
<dbReference type="InterPro" id="IPR051455">
    <property type="entry name" value="Bact_solute-bind_prot3"/>
</dbReference>
<dbReference type="GO" id="GO:0006865">
    <property type="term" value="P:amino acid transport"/>
    <property type="evidence" value="ECO:0007669"/>
    <property type="project" value="TreeGrafter"/>
</dbReference>
<dbReference type="AlphaFoldDB" id="A0A4R7SVE9"/>
<evidence type="ECO:0000256" key="1">
    <source>
        <dbReference type="ARBA" id="ARBA00010333"/>
    </source>
</evidence>
<keyword evidence="6" id="KW-1185">Reference proteome</keyword>
<sequence length="278" mass="29107">MRQRIIAALGITVLAATGLTACGDDSGSGGGGGDKIVIGVKFDQPGLGLKEGSKNTGMDVDVAKYVAKELGYAEDKIEFKESPSAQRESLLQNGQVKMILATYSITDARKEKVSFAGPYLVAGQDLLVKADNSDITGPDALNGKKLCSVSGSTSAQKVADKYAKTVQLQKYDTYSKCVEALAGGSIDAVTTDNTILAGFAAQPANQGKFKVVGKTFSTERYGVGLKKGDKDTCEKVNAALKKMVDSGEWQKAFDANIGPSGLKLDPATNPPKTFDTCA</sequence>
<evidence type="ECO:0000259" key="4">
    <source>
        <dbReference type="SMART" id="SM00062"/>
    </source>
</evidence>
<dbReference type="OrthoDB" id="9807888at2"/>
<dbReference type="Gene3D" id="3.40.190.10">
    <property type="entry name" value="Periplasmic binding protein-like II"/>
    <property type="match status" value="2"/>
</dbReference>
<dbReference type="CDD" id="cd13690">
    <property type="entry name" value="PBP2_GluB"/>
    <property type="match status" value="1"/>
</dbReference>
<dbReference type="PROSITE" id="PS51257">
    <property type="entry name" value="PROKAR_LIPOPROTEIN"/>
    <property type="match status" value="1"/>
</dbReference>
<accession>A0A4R7SVE9</accession>
<dbReference type="EMBL" id="SOCE01000003">
    <property type="protein sequence ID" value="TDU82576.1"/>
    <property type="molecule type" value="Genomic_DNA"/>
</dbReference>
<dbReference type="Pfam" id="PF00497">
    <property type="entry name" value="SBP_bac_3"/>
    <property type="match status" value="1"/>
</dbReference>
<dbReference type="SUPFAM" id="SSF53850">
    <property type="entry name" value="Periplasmic binding protein-like II"/>
    <property type="match status" value="1"/>
</dbReference>
<dbReference type="InterPro" id="IPR001638">
    <property type="entry name" value="Solute-binding_3/MltF_N"/>
</dbReference>
<organism evidence="5 6">
    <name type="scientific">Kribbella voronezhensis</name>
    <dbReference type="NCBI Taxonomy" id="2512212"/>
    <lineage>
        <taxon>Bacteria</taxon>
        <taxon>Bacillati</taxon>
        <taxon>Actinomycetota</taxon>
        <taxon>Actinomycetes</taxon>
        <taxon>Propionibacteriales</taxon>
        <taxon>Kribbellaceae</taxon>
        <taxon>Kribbella</taxon>
    </lineage>
</organism>
<keyword evidence="3" id="KW-0732">Signal</keyword>
<reference evidence="5 6" key="1">
    <citation type="submission" date="2019-03" db="EMBL/GenBank/DDBJ databases">
        <title>Genomic Encyclopedia of Type Strains, Phase III (KMG-III): the genomes of soil and plant-associated and newly described type strains.</title>
        <authorList>
            <person name="Whitman W."/>
        </authorList>
    </citation>
    <scope>NUCLEOTIDE SEQUENCE [LARGE SCALE GENOMIC DNA]</scope>
    <source>
        <strain evidence="5 6">VKM Ac-2575</strain>
    </source>
</reference>
<evidence type="ECO:0000256" key="3">
    <source>
        <dbReference type="ARBA" id="ARBA00022729"/>
    </source>
</evidence>
<feature type="domain" description="Solute-binding protein family 3/N-terminal" evidence="4">
    <location>
        <begin position="35"/>
        <end position="260"/>
    </location>
</feature>
<keyword evidence="2" id="KW-0813">Transport</keyword>
<dbReference type="GO" id="GO:0005576">
    <property type="term" value="C:extracellular region"/>
    <property type="evidence" value="ECO:0007669"/>
    <property type="project" value="TreeGrafter"/>
</dbReference>
<evidence type="ECO:0000313" key="5">
    <source>
        <dbReference type="EMBL" id="TDU82576.1"/>
    </source>
</evidence>
<dbReference type="PANTHER" id="PTHR30085:SF6">
    <property type="entry name" value="ABC TRANSPORTER GLUTAMINE-BINDING PROTEIN GLNH"/>
    <property type="match status" value="1"/>
</dbReference>
<dbReference type="RefSeq" id="WP_133985433.1">
    <property type="nucleotide sequence ID" value="NZ_SOCE01000003.1"/>
</dbReference>